<feature type="domain" description="LUD" evidence="1">
    <location>
        <begin position="117"/>
        <end position="214"/>
    </location>
</feature>
<dbReference type="InterPro" id="IPR024185">
    <property type="entry name" value="FTHF_cligase-like_sf"/>
</dbReference>
<dbReference type="PANTHER" id="PTHR43682">
    <property type="entry name" value="LACTATE UTILIZATION PROTEIN C"/>
    <property type="match status" value="1"/>
</dbReference>
<sequence length="219" mass="23127">MNSLEELAAASGESGTVATTDARTSMLAAIRRNRPEARPLPDIPAFDHRSPATPAAFAEALALMGGQWDNTFIDTCPDAETLGAHVCRLFPQAQRFCSAVEGITGVEALDRDAAPYALDDVDVAIVRARFGIAETGSVWLSEEELGTNTLGYLAQHLVVLLDPQAIVSDLHAAYARGDFSTVHYAVLMSGPSATADIEGILIRGAQGVRSLHVLACPLA</sequence>
<dbReference type="SUPFAM" id="SSF100950">
    <property type="entry name" value="NagB/RpiA/CoA transferase-like"/>
    <property type="match status" value="1"/>
</dbReference>
<dbReference type="PANTHER" id="PTHR43682:SF1">
    <property type="entry name" value="LACTATE UTILIZATION PROTEIN C"/>
    <property type="match status" value="1"/>
</dbReference>
<protein>
    <submittedName>
        <fullName evidence="2">Uncharacterized conserved protein</fullName>
    </submittedName>
</protein>
<dbReference type="InterPro" id="IPR037171">
    <property type="entry name" value="NagB/RpiA_transferase-like"/>
</dbReference>
<dbReference type="InterPro" id="IPR003741">
    <property type="entry name" value="LUD_dom"/>
</dbReference>
<organism evidence="2 3">
    <name type="scientific">Zymobacter palmae</name>
    <dbReference type="NCBI Taxonomy" id="33074"/>
    <lineage>
        <taxon>Bacteria</taxon>
        <taxon>Pseudomonadati</taxon>
        <taxon>Pseudomonadota</taxon>
        <taxon>Gammaproteobacteria</taxon>
        <taxon>Oceanospirillales</taxon>
        <taxon>Halomonadaceae</taxon>
        <taxon>Zymobacter group</taxon>
        <taxon>Zymobacter</taxon>
    </lineage>
</organism>
<dbReference type="Gene3D" id="3.40.50.10420">
    <property type="entry name" value="NagB/RpiA/CoA transferase-like"/>
    <property type="match status" value="1"/>
</dbReference>
<dbReference type="EMBL" id="AP018933">
    <property type="protein sequence ID" value="BBG29791.1"/>
    <property type="molecule type" value="Genomic_DNA"/>
</dbReference>
<keyword evidence="3" id="KW-1185">Reference proteome</keyword>
<dbReference type="AlphaFoldDB" id="A0A348HDT9"/>
<dbReference type="RefSeq" id="WP_084261921.1">
    <property type="nucleotide sequence ID" value="NZ_AP018933.1"/>
</dbReference>
<dbReference type="STRING" id="1123510.GCA_000620025_01052"/>
<name>A0A348HDT9_9GAMM</name>
<dbReference type="Proteomes" id="UP000267342">
    <property type="component" value="Chromosome"/>
</dbReference>
<dbReference type="KEGG" id="zpl:ZBT109_1024"/>
<evidence type="ECO:0000313" key="3">
    <source>
        <dbReference type="Proteomes" id="UP000267342"/>
    </source>
</evidence>
<gene>
    <name evidence="2" type="ORF">ZBT109_1024</name>
</gene>
<evidence type="ECO:0000313" key="2">
    <source>
        <dbReference type="EMBL" id="BBG29791.1"/>
    </source>
</evidence>
<proteinExistence type="predicted"/>
<accession>A0A348HDT9</accession>
<evidence type="ECO:0000259" key="1">
    <source>
        <dbReference type="Pfam" id="PF02589"/>
    </source>
</evidence>
<reference evidence="2 3" key="1">
    <citation type="submission" date="2018-09" db="EMBL/GenBank/DDBJ databases">
        <title>Zymobacter palmae IAM14233 (=T109) whole genome analysis.</title>
        <authorList>
            <person name="Yanase H."/>
        </authorList>
    </citation>
    <scope>NUCLEOTIDE SEQUENCE [LARGE SCALE GENOMIC DNA]</scope>
    <source>
        <strain evidence="2 3">IAM14233</strain>
    </source>
</reference>
<dbReference type="Pfam" id="PF02589">
    <property type="entry name" value="LUD_dom"/>
    <property type="match status" value="1"/>
</dbReference>